<dbReference type="EMBL" id="CP048788">
    <property type="protein sequence ID" value="QJF53109.1"/>
    <property type="molecule type" value="Genomic_DNA"/>
</dbReference>
<gene>
    <name evidence="1" type="ORF">G3256_04520</name>
</gene>
<protein>
    <recommendedName>
        <fullName evidence="3">Acetolactate synthase</fullName>
    </recommendedName>
</protein>
<organism evidence="1 2">
    <name type="scientific">Roseobacter ponti</name>
    <dbReference type="NCBI Taxonomy" id="1891787"/>
    <lineage>
        <taxon>Bacteria</taxon>
        <taxon>Pseudomonadati</taxon>
        <taxon>Pseudomonadota</taxon>
        <taxon>Alphaproteobacteria</taxon>
        <taxon>Rhodobacterales</taxon>
        <taxon>Roseobacteraceae</taxon>
        <taxon>Roseobacter</taxon>
    </lineage>
</organism>
<sequence>MTYVTEAAGVPDALQVPSGQAMDLFEVLVDRVDAETWIRFRFVAPSIARARGEISFFDVQDDFEHLCTRVALPYLKERDLSADAVVVSLLDRPAEFGQADDTLTQFIEVFRIKNGICAWEAL</sequence>
<name>A0A858SVW7_9RHOB</name>
<keyword evidence="2" id="KW-1185">Reference proteome</keyword>
<evidence type="ECO:0008006" key="3">
    <source>
        <dbReference type="Google" id="ProtNLM"/>
    </source>
</evidence>
<dbReference type="Pfam" id="PF20107">
    <property type="entry name" value="DUF6497"/>
    <property type="match status" value="1"/>
</dbReference>
<evidence type="ECO:0000313" key="2">
    <source>
        <dbReference type="Proteomes" id="UP000503308"/>
    </source>
</evidence>
<evidence type="ECO:0000313" key="1">
    <source>
        <dbReference type="EMBL" id="QJF53109.1"/>
    </source>
</evidence>
<dbReference type="AlphaFoldDB" id="A0A858SVW7"/>
<dbReference type="InterPro" id="IPR045467">
    <property type="entry name" value="DUF6497"/>
</dbReference>
<dbReference type="KEGG" id="rpon:G3256_04520"/>
<proteinExistence type="predicted"/>
<dbReference type="Proteomes" id="UP000503308">
    <property type="component" value="Chromosome"/>
</dbReference>
<accession>A0A858SVW7</accession>
<reference evidence="1 2" key="1">
    <citation type="submission" date="2020-02" db="EMBL/GenBank/DDBJ databases">
        <title>Genome sequence of Roseobacter ponti.</title>
        <authorList>
            <person name="Hollensteiner J."/>
            <person name="Schneider D."/>
            <person name="Poehlein A."/>
            <person name="Daniel R."/>
        </authorList>
    </citation>
    <scope>NUCLEOTIDE SEQUENCE [LARGE SCALE GENOMIC DNA]</scope>
    <source>
        <strain evidence="1 2">DSM 106830</strain>
    </source>
</reference>